<dbReference type="Gene3D" id="3.30.2080.10">
    <property type="entry name" value="GH92 mannosidase domain"/>
    <property type="match status" value="1"/>
</dbReference>
<evidence type="ECO:0000259" key="1">
    <source>
        <dbReference type="Pfam" id="PF07971"/>
    </source>
</evidence>
<dbReference type="Pfam" id="PF17678">
    <property type="entry name" value="Glyco_hydro_92N"/>
    <property type="match status" value="2"/>
</dbReference>
<dbReference type="HOGENOM" id="CLU_003690_2_1_1"/>
<dbReference type="Gene3D" id="1.20.1050.60">
    <property type="entry name" value="alpha-1,2-mannosidase"/>
    <property type="match status" value="1"/>
</dbReference>
<evidence type="ECO:0000313" key="4">
    <source>
        <dbReference type="Proteomes" id="UP000005426"/>
    </source>
</evidence>
<dbReference type="OMA" id="DKWAYSF"/>
<dbReference type="STRING" id="452589.G9NGF4"/>
<reference evidence="3 4" key="1">
    <citation type="journal article" date="2011" name="Genome Biol.">
        <title>Comparative genome sequence analysis underscores mycoparasitism as the ancestral life style of Trichoderma.</title>
        <authorList>
            <person name="Kubicek C.P."/>
            <person name="Herrera-Estrella A."/>
            <person name="Seidl-Seiboth V."/>
            <person name="Martinez D.A."/>
            <person name="Druzhinina I.S."/>
            <person name="Thon M."/>
            <person name="Zeilinger S."/>
            <person name="Casas-Flores S."/>
            <person name="Horwitz B.A."/>
            <person name="Mukherjee P.K."/>
            <person name="Mukherjee M."/>
            <person name="Kredics L."/>
            <person name="Alcaraz L.D."/>
            <person name="Aerts A."/>
            <person name="Antal Z."/>
            <person name="Atanasova L."/>
            <person name="Cervantes-Badillo M.G."/>
            <person name="Challacombe J."/>
            <person name="Chertkov O."/>
            <person name="McCluskey K."/>
            <person name="Coulpier F."/>
            <person name="Deshpande N."/>
            <person name="von Doehren H."/>
            <person name="Ebbole D.J."/>
            <person name="Esquivel-Naranjo E.U."/>
            <person name="Fekete E."/>
            <person name="Flipphi M."/>
            <person name="Glaser F."/>
            <person name="Gomez-Rodriguez E.Y."/>
            <person name="Gruber S."/>
            <person name="Han C."/>
            <person name="Henrissat B."/>
            <person name="Hermosa R."/>
            <person name="Hernandez-Onate M."/>
            <person name="Karaffa L."/>
            <person name="Kosti I."/>
            <person name="Le Crom S."/>
            <person name="Lindquist E."/>
            <person name="Lucas S."/>
            <person name="Luebeck M."/>
            <person name="Luebeck P.S."/>
            <person name="Margeot A."/>
            <person name="Metz B."/>
            <person name="Misra M."/>
            <person name="Nevalainen H."/>
            <person name="Omann M."/>
            <person name="Packer N."/>
            <person name="Perrone G."/>
            <person name="Uresti-Rivera E.E."/>
            <person name="Salamov A."/>
            <person name="Schmoll M."/>
            <person name="Seiboth B."/>
            <person name="Shapiro H."/>
            <person name="Sukno S."/>
            <person name="Tamayo-Ramos J.A."/>
            <person name="Tisch D."/>
            <person name="Wiest A."/>
            <person name="Wilkinson H.H."/>
            <person name="Zhang M."/>
            <person name="Coutinho P.M."/>
            <person name="Kenerley C.M."/>
            <person name="Monte E."/>
            <person name="Baker S.E."/>
            <person name="Grigoriev I.V."/>
        </authorList>
    </citation>
    <scope>NUCLEOTIDE SEQUENCE [LARGE SCALE GENOMIC DNA]</scope>
    <source>
        <strain evidence="4">ATCC 20476 / IMI 206040</strain>
    </source>
</reference>
<evidence type="ECO:0000313" key="3">
    <source>
        <dbReference type="EMBL" id="EHK50365.1"/>
    </source>
</evidence>
<dbReference type="PANTHER" id="PTHR12143">
    <property type="entry name" value="PEPTIDE N-GLYCANASE PNGASE -RELATED"/>
    <property type="match status" value="1"/>
</dbReference>
<dbReference type="InterPro" id="IPR014718">
    <property type="entry name" value="GH-type_carb-bd"/>
</dbReference>
<keyword evidence="4" id="KW-1185">Reference proteome</keyword>
<protein>
    <submittedName>
        <fullName evidence="3">Glycoside hydrolase family 92 protein</fullName>
    </submittedName>
</protein>
<dbReference type="GO" id="GO:0000224">
    <property type="term" value="F:peptide-N4-(N-acetyl-beta-glucosaminyl)asparagine amidase activity"/>
    <property type="evidence" value="ECO:0007669"/>
    <property type="project" value="TreeGrafter"/>
</dbReference>
<dbReference type="Gene3D" id="1.20.1610.10">
    <property type="entry name" value="alpha-1,2-mannosidases domains"/>
    <property type="match status" value="1"/>
</dbReference>
<dbReference type="InterPro" id="IPR008928">
    <property type="entry name" value="6-hairpin_glycosidase_sf"/>
</dbReference>
<dbReference type="SUPFAM" id="SSF48208">
    <property type="entry name" value="Six-hairpin glycosidases"/>
    <property type="match status" value="1"/>
</dbReference>
<dbReference type="PANTHER" id="PTHR12143:SF43">
    <property type="entry name" value="PUTATIVE-RELATED"/>
    <property type="match status" value="1"/>
</dbReference>
<dbReference type="InterPro" id="IPR012939">
    <property type="entry name" value="Glyco_hydro_92"/>
</dbReference>
<feature type="domain" description="Glycosyl hydrolase family 92 N-terminal" evidence="2">
    <location>
        <begin position="46"/>
        <end position="156"/>
    </location>
</feature>
<dbReference type="Proteomes" id="UP000005426">
    <property type="component" value="Unassembled WGS sequence"/>
</dbReference>
<dbReference type="Pfam" id="PF07971">
    <property type="entry name" value="Glyco_hydro_92"/>
    <property type="match status" value="1"/>
</dbReference>
<organism evidence="3 4">
    <name type="scientific">Hypocrea atroviridis (strain ATCC 20476 / IMI 206040)</name>
    <name type="common">Trichoderma atroviride</name>
    <dbReference type="NCBI Taxonomy" id="452589"/>
    <lineage>
        <taxon>Eukaryota</taxon>
        <taxon>Fungi</taxon>
        <taxon>Dikarya</taxon>
        <taxon>Ascomycota</taxon>
        <taxon>Pezizomycotina</taxon>
        <taxon>Sordariomycetes</taxon>
        <taxon>Hypocreomycetidae</taxon>
        <taxon>Hypocreales</taxon>
        <taxon>Hypocreaceae</taxon>
        <taxon>Trichoderma</taxon>
    </lineage>
</organism>
<dbReference type="GO" id="GO:0005829">
    <property type="term" value="C:cytosol"/>
    <property type="evidence" value="ECO:0007669"/>
    <property type="project" value="TreeGrafter"/>
</dbReference>
<keyword evidence="3" id="KW-0378">Hydrolase</keyword>
<dbReference type="OrthoDB" id="449263at2759"/>
<sequence length="796" mass="89521">MSKLMGYSIVSMQKAILTGTPQKVDDRRFYRRNGPKRWLHGGVLKYVNPLVGTRGYDPNDLGGMIPSVSPPFGMTRWTPQTRENFISQVPYNDRDRRMHGFQATHQPAIWIGENGHVALMPGLGDEIHHQFQHRGLAFKKGDERSTPYVYEVTLDADSGGEFGWNLTEQATSDLLGDACPPCPGGANFIPNKDVIEGANGRPYFIIQASRLNWTGHVEIDPETQEVSGSNSQRQEYLLGPDKPESFRLYFVSRFSAPFASYGVTRAGELYKGRKYIEDKFVGAYVTFDESVQRVEVRTGVSYVSVEQARKNLDIDIPDGTTFETTVDNVKSAWLERLGRIKISGVNETDADHDPQTIFYTGLFHALQYPSDYSEPTTSSEGGLRRFYSGYTDSVHEANDSYYQSWSIWDTYRAEHSLLTIFAPDRVDSMMRSLLRIFDWSGRLPLWNNMIENNEMIATHVDAVIANALIRGFDDFDVAKAWDAVYVDAYVPPENDTDLLYYSREPSTPYECRAGLTSYLEHGWVDNDRWAESGSRTLDYSFDDYAAAVVAEHAGDLEHAKELRERSQNYRKLWNPETEFMQARNANGSWANDTWGWTEGDKWIYTLNVMHDVGGLASLFKGGKKAMKARMDEYFAGGHNMHSNEPSHHAPYLYSAIGYPADAARQVRELAWENYNATASGLSGNEDLGQMSAWYVLSALGFYPVNPASDEYVVATPFFDKVEIQLPPGPGDDGKEHTLVISAPGAGSEGKAFVKSLKVDGEEVKTPLLKHGQFVKAKKIEFEMSSEPTDWGREGTV</sequence>
<dbReference type="NCBIfam" id="TIGR01180">
    <property type="entry name" value="aman2_put"/>
    <property type="match status" value="1"/>
</dbReference>
<dbReference type="GO" id="GO:0006516">
    <property type="term" value="P:glycoprotein catabolic process"/>
    <property type="evidence" value="ECO:0007669"/>
    <property type="project" value="TreeGrafter"/>
</dbReference>
<dbReference type="GO" id="GO:0005634">
    <property type="term" value="C:nucleus"/>
    <property type="evidence" value="ECO:0007669"/>
    <property type="project" value="TreeGrafter"/>
</dbReference>
<dbReference type="GO" id="GO:0030246">
    <property type="term" value="F:carbohydrate binding"/>
    <property type="evidence" value="ECO:0007669"/>
    <property type="project" value="InterPro"/>
</dbReference>
<dbReference type="AlphaFoldDB" id="G9NGF4"/>
<dbReference type="Gene3D" id="2.70.98.10">
    <property type="match status" value="1"/>
</dbReference>
<dbReference type="InterPro" id="IPR005887">
    <property type="entry name" value="GH92_a_mannosidase_put"/>
</dbReference>
<dbReference type="InterPro" id="IPR041371">
    <property type="entry name" value="GH92_N"/>
</dbReference>
<dbReference type="InterPro" id="IPR050883">
    <property type="entry name" value="PNGase"/>
</dbReference>
<comment type="caution">
    <text evidence="3">The sequence shown here is derived from an EMBL/GenBank/DDBJ whole genome shotgun (WGS) entry which is preliminary data.</text>
</comment>
<name>G9NGF4_HYPAI</name>
<accession>G9NGF4</accession>
<proteinExistence type="predicted"/>
<dbReference type="EMBL" id="ABDG02000014">
    <property type="protein sequence ID" value="EHK50365.1"/>
    <property type="molecule type" value="Genomic_DNA"/>
</dbReference>
<dbReference type="eggNOG" id="ENOG502QU8M">
    <property type="taxonomic scope" value="Eukaryota"/>
</dbReference>
<dbReference type="GO" id="GO:0005975">
    <property type="term" value="P:carbohydrate metabolic process"/>
    <property type="evidence" value="ECO:0007669"/>
    <property type="project" value="InterPro"/>
</dbReference>
<feature type="domain" description="Glycosyl hydrolase family 92 N-terminal" evidence="2">
    <location>
        <begin position="200"/>
        <end position="301"/>
    </location>
</feature>
<feature type="domain" description="Glycosyl hydrolase family 92" evidence="1">
    <location>
        <begin position="307"/>
        <end position="784"/>
    </location>
</feature>
<evidence type="ECO:0000259" key="2">
    <source>
        <dbReference type="Pfam" id="PF17678"/>
    </source>
</evidence>
<gene>
    <name evidence="3" type="ORF">TRIATDRAFT_289128</name>
</gene>